<accession>A0A1B7X598</accession>
<evidence type="ECO:0000313" key="2">
    <source>
        <dbReference type="Proteomes" id="UP000092093"/>
    </source>
</evidence>
<organism evidence="1 2">
    <name type="scientific">Aphanizomenon flos-aquae WA102</name>
    <dbReference type="NCBI Taxonomy" id="1710896"/>
    <lineage>
        <taxon>Bacteria</taxon>
        <taxon>Bacillati</taxon>
        <taxon>Cyanobacteriota</taxon>
        <taxon>Cyanophyceae</taxon>
        <taxon>Nostocales</taxon>
        <taxon>Aphanizomenonaceae</taxon>
        <taxon>Aphanizomenon</taxon>
    </lineage>
</organism>
<gene>
    <name evidence="1" type="ORF">AN484_06450</name>
</gene>
<comment type="caution">
    <text evidence="1">The sequence shown here is derived from an EMBL/GenBank/DDBJ whole genome shotgun (WGS) entry which is preliminary data.</text>
</comment>
<dbReference type="AlphaFoldDB" id="A0A1B7X598"/>
<dbReference type="EMBL" id="LJOW01000020">
    <property type="protein sequence ID" value="OBQ44523.1"/>
    <property type="molecule type" value="Genomic_DNA"/>
</dbReference>
<sequence>MSIIIPAGIDEESVRVPMQFPLRADADTVLDYNGRVVLTIDESIAPAEALKFSKLFSLAPEMFQLLGECYITLKLVAANTEGYVDEEGNLLNRVEKAIAKLA</sequence>
<name>A0A1B7X598_APHFL</name>
<protein>
    <submittedName>
        <fullName evidence="1">Uncharacterized protein</fullName>
    </submittedName>
</protein>
<reference evidence="1 2" key="1">
    <citation type="submission" date="2015-09" db="EMBL/GenBank/DDBJ databases">
        <title>Aphanizomenon flos-aquae WA102.</title>
        <authorList>
            <person name="Driscoll C."/>
        </authorList>
    </citation>
    <scope>NUCLEOTIDE SEQUENCE [LARGE SCALE GENOMIC DNA]</scope>
    <source>
        <strain evidence="1">WA102</strain>
    </source>
</reference>
<evidence type="ECO:0000313" key="1">
    <source>
        <dbReference type="EMBL" id="OBQ44523.1"/>
    </source>
</evidence>
<proteinExistence type="predicted"/>
<dbReference type="Proteomes" id="UP000092093">
    <property type="component" value="Unassembled WGS sequence"/>
</dbReference>